<dbReference type="PANTHER" id="PTHR35204:SF1">
    <property type="entry name" value="ENTEROTOXIN"/>
    <property type="match status" value="1"/>
</dbReference>
<evidence type="ECO:0000313" key="2">
    <source>
        <dbReference type="EMBL" id="KAF3763898.1"/>
    </source>
</evidence>
<evidence type="ECO:0000313" key="3">
    <source>
        <dbReference type="Proteomes" id="UP000803844"/>
    </source>
</evidence>
<keyword evidence="3" id="KW-1185">Reference proteome</keyword>
<name>A0A9P4XZT2_CRYP1</name>
<keyword evidence="1" id="KW-0732">Signal</keyword>
<sequence>MKGHRVCLALLISIQAVLGFDGHREGLANSHIFNAIYSALRKWDSSVNAGGNGMSAFLANIPKGTLLYHGNPGPEIVNGTEFLALDPEFSLVFARKRRGPAPAGMTDQDDGGDGLAGWLHTYNTIKDLNLLYIDGHSASKGQDGTLDFGDRIVLNDTTSGGVEAEYQRAQTFCKFASDQWRGRVDGLMRLGGDFEVILCSFEEGLEFVRRVRTNATVGGHRRGQGPPGSGISRSGGIGVRSATANFDYFVSAYAYGLDLASSGTHHVPRLIHIASQKLDPVRYDIERLILGQKPSAATHDWQRVVDQTVARYADKVAFLARSGDKPVEASREVAQRLLTPFVDWEKRDDEAEVERCAKEYLPTTATGDSPAYDAVYGVTRRICSTLAEAVKRKDQTAEMFADHFQRLVRYLNWPVWRQPE</sequence>
<dbReference type="RefSeq" id="XP_040774859.1">
    <property type="nucleotide sequence ID" value="XM_040924441.1"/>
</dbReference>
<gene>
    <name evidence="2" type="ORF">M406DRAFT_51461</name>
</gene>
<dbReference type="InterPro" id="IPR038921">
    <property type="entry name" value="YOR389W-like"/>
</dbReference>
<reference evidence="2" key="1">
    <citation type="journal article" date="2020" name="Phytopathology">
        <title>Genome sequence of the chestnut blight fungus Cryphonectria parasitica EP155: A fundamental resource for an archetypical invasive plant pathogen.</title>
        <authorList>
            <person name="Crouch J.A."/>
            <person name="Dawe A."/>
            <person name="Aerts A."/>
            <person name="Barry K."/>
            <person name="Churchill A.C.L."/>
            <person name="Grimwood J."/>
            <person name="Hillman B."/>
            <person name="Milgroom M.G."/>
            <person name="Pangilinan J."/>
            <person name="Smith M."/>
            <person name="Salamov A."/>
            <person name="Schmutz J."/>
            <person name="Yadav J."/>
            <person name="Grigoriev I.V."/>
            <person name="Nuss D."/>
        </authorList>
    </citation>
    <scope>NUCLEOTIDE SEQUENCE</scope>
    <source>
        <strain evidence="2">EP155</strain>
    </source>
</reference>
<feature type="chain" id="PRO_5040277967" evidence="1">
    <location>
        <begin position="20"/>
        <end position="420"/>
    </location>
</feature>
<organism evidence="2 3">
    <name type="scientific">Cryphonectria parasitica (strain ATCC 38755 / EP155)</name>
    <dbReference type="NCBI Taxonomy" id="660469"/>
    <lineage>
        <taxon>Eukaryota</taxon>
        <taxon>Fungi</taxon>
        <taxon>Dikarya</taxon>
        <taxon>Ascomycota</taxon>
        <taxon>Pezizomycotina</taxon>
        <taxon>Sordariomycetes</taxon>
        <taxon>Sordariomycetidae</taxon>
        <taxon>Diaporthales</taxon>
        <taxon>Cryphonectriaceae</taxon>
        <taxon>Cryphonectria-Endothia species complex</taxon>
        <taxon>Cryphonectria</taxon>
    </lineage>
</organism>
<feature type="signal peptide" evidence="1">
    <location>
        <begin position="1"/>
        <end position="19"/>
    </location>
</feature>
<dbReference type="GeneID" id="63841570"/>
<dbReference type="AlphaFoldDB" id="A0A9P4XZT2"/>
<dbReference type="OrthoDB" id="10261782at2759"/>
<proteinExistence type="predicted"/>
<accession>A0A9P4XZT2</accession>
<evidence type="ECO:0000256" key="1">
    <source>
        <dbReference type="SAM" id="SignalP"/>
    </source>
</evidence>
<dbReference type="PANTHER" id="PTHR35204">
    <property type="entry name" value="YALI0A21131P"/>
    <property type="match status" value="1"/>
</dbReference>
<comment type="caution">
    <text evidence="2">The sequence shown here is derived from an EMBL/GenBank/DDBJ whole genome shotgun (WGS) entry which is preliminary data.</text>
</comment>
<protein>
    <submittedName>
        <fullName evidence="2">Uncharacterized protein</fullName>
    </submittedName>
</protein>
<dbReference type="EMBL" id="MU032349">
    <property type="protein sequence ID" value="KAF3763898.1"/>
    <property type="molecule type" value="Genomic_DNA"/>
</dbReference>
<dbReference type="Proteomes" id="UP000803844">
    <property type="component" value="Unassembled WGS sequence"/>
</dbReference>